<dbReference type="Gene3D" id="3.40.50.2000">
    <property type="entry name" value="Glycogen Phosphorylase B"/>
    <property type="match status" value="1"/>
</dbReference>
<proteinExistence type="predicted"/>
<name>A0ABS9HSS6_9GAMM</name>
<dbReference type="SUPFAM" id="SSF53756">
    <property type="entry name" value="UDP-Glycosyltransferase/glycogen phosphorylase"/>
    <property type="match status" value="1"/>
</dbReference>
<evidence type="ECO:0000313" key="1">
    <source>
        <dbReference type="EMBL" id="MCF7221971.1"/>
    </source>
</evidence>
<accession>A0ABS9HSS6</accession>
<dbReference type="Proteomes" id="UP001430796">
    <property type="component" value="Unassembled WGS sequence"/>
</dbReference>
<dbReference type="EMBL" id="JAKJPO010000004">
    <property type="protein sequence ID" value="MCF7221971.1"/>
    <property type="molecule type" value="Genomic_DNA"/>
</dbReference>
<protein>
    <submittedName>
        <fullName evidence="1">Glycosyltransferase family 4 protein</fullName>
    </submittedName>
</protein>
<evidence type="ECO:0000313" key="2">
    <source>
        <dbReference type="Proteomes" id="UP001430796"/>
    </source>
</evidence>
<dbReference type="CDD" id="cd03801">
    <property type="entry name" value="GT4_PimA-like"/>
    <property type="match status" value="1"/>
</dbReference>
<gene>
    <name evidence="1" type="ORF">L3V18_09265</name>
</gene>
<organism evidence="1 2">
    <name type="scientific">Marilutibacter chinensis</name>
    <dbReference type="NCBI Taxonomy" id="2912247"/>
    <lineage>
        <taxon>Bacteria</taxon>
        <taxon>Pseudomonadati</taxon>
        <taxon>Pseudomonadota</taxon>
        <taxon>Gammaproteobacteria</taxon>
        <taxon>Lysobacterales</taxon>
        <taxon>Lysobacteraceae</taxon>
        <taxon>Marilutibacter</taxon>
    </lineage>
</organism>
<dbReference type="Pfam" id="PF13692">
    <property type="entry name" value="Glyco_trans_1_4"/>
    <property type="match status" value="1"/>
</dbReference>
<dbReference type="RefSeq" id="WP_237054395.1">
    <property type="nucleotide sequence ID" value="NZ_JAKJPO010000004.1"/>
</dbReference>
<sequence>MHPLILHHWHRFLGKVHRARIAFLSKGFRQSLSRARSGLGPSRLGARIPIEEQTCGAGKPGRPQLLFIDGTTPSPDRDSGSLRLFTLMRRLVDSGYAVDFLPDDNRAAGRYTADLMAAGIGVIAIPDVPSPSSWLRENHRRYRAVVVCRYHLARTWFPLLRCLPDRPRLVLDTVDLHHIRELREARVRGNRALARAARRTRKWELAAVRDADTVWVVSPVERKALLDEVPGLSVEVIPNLHESKAGVPPHENRSGILFVGSGRHPPNQDAVDWFVRDILPLVRRKLIGCQAHIVGEGLVPAGAESYGLVVHGHVEDMTPLLESCLVGIAPLRYGAGVKGKINQYMAHGVPVVATTCATEGMQLQDGLDVLEADTASAYADAIIRLHNDPVLWQRLSTGGGINIDRHFSFESALPSIHRTFGTPAAPRT</sequence>
<reference evidence="1" key="2">
    <citation type="submission" date="2022-01" db="EMBL/GenBank/DDBJ databases">
        <authorList>
            <person name="Zhou L.Y."/>
        </authorList>
    </citation>
    <scope>NUCLEOTIDE SEQUENCE</scope>
    <source>
        <strain evidence="1">TLK-CK17</strain>
    </source>
</reference>
<dbReference type="PANTHER" id="PTHR12526">
    <property type="entry name" value="GLYCOSYLTRANSFERASE"/>
    <property type="match status" value="1"/>
</dbReference>
<reference evidence="1" key="1">
    <citation type="submission" date="2022-01" db="EMBL/GenBank/DDBJ databases">
        <title>Lysobacter chinensis sp. nov., a bacterium isolated from cow dung compost.</title>
        <authorList>
            <person name="Liu Y."/>
        </authorList>
    </citation>
    <scope>NUCLEOTIDE SEQUENCE</scope>
    <source>
        <strain evidence="1">TLK-CK17</strain>
    </source>
</reference>
<keyword evidence="2" id="KW-1185">Reference proteome</keyword>
<comment type="caution">
    <text evidence="1">The sequence shown here is derived from an EMBL/GenBank/DDBJ whole genome shotgun (WGS) entry which is preliminary data.</text>
</comment>
<dbReference type="PANTHER" id="PTHR12526:SF600">
    <property type="entry name" value="GLYCOSYL TRANSFERASE GROUP 1"/>
    <property type="match status" value="1"/>
</dbReference>